<accession>A0A834MN62</accession>
<dbReference type="AlphaFoldDB" id="A0A834MN62"/>
<name>A0A834MN62_RHYFE</name>
<sequence>MRYIRGVDNNRDPPARWGMVIDHDPPPGRPSQPPALSTRNHQTITSDHRGNTLSTQQGVVSKKGRNVEKFAKSLVTPPFALTTS</sequence>
<dbReference type="EMBL" id="JAACXV010000016">
    <property type="protein sequence ID" value="KAF7287070.1"/>
    <property type="molecule type" value="Genomic_DNA"/>
</dbReference>
<organism evidence="2 3">
    <name type="scientific">Rhynchophorus ferrugineus</name>
    <name type="common">Red palm weevil</name>
    <name type="synonym">Curculio ferrugineus</name>
    <dbReference type="NCBI Taxonomy" id="354439"/>
    <lineage>
        <taxon>Eukaryota</taxon>
        <taxon>Metazoa</taxon>
        <taxon>Ecdysozoa</taxon>
        <taxon>Arthropoda</taxon>
        <taxon>Hexapoda</taxon>
        <taxon>Insecta</taxon>
        <taxon>Pterygota</taxon>
        <taxon>Neoptera</taxon>
        <taxon>Endopterygota</taxon>
        <taxon>Coleoptera</taxon>
        <taxon>Polyphaga</taxon>
        <taxon>Cucujiformia</taxon>
        <taxon>Curculionidae</taxon>
        <taxon>Dryophthorinae</taxon>
        <taxon>Rhynchophorus</taxon>
    </lineage>
</organism>
<dbReference type="Proteomes" id="UP000625711">
    <property type="component" value="Unassembled WGS sequence"/>
</dbReference>
<evidence type="ECO:0000256" key="1">
    <source>
        <dbReference type="SAM" id="MobiDB-lite"/>
    </source>
</evidence>
<reference evidence="2" key="1">
    <citation type="submission" date="2020-08" db="EMBL/GenBank/DDBJ databases">
        <title>Genome sequencing and assembly of the red palm weevil Rhynchophorus ferrugineus.</title>
        <authorList>
            <person name="Dias G.B."/>
            <person name="Bergman C.M."/>
            <person name="Manee M."/>
        </authorList>
    </citation>
    <scope>NUCLEOTIDE SEQUENCE</scope>
    <source>
        <strain evidence="2">AA-2017</strain>
        <tissue evidence="2">Whole larva</tissue>
    </source>
</reference>
<gene>
    <name evidence="2" type="ORF">GWI33_002452</name>
</gene>
<feature type="compositionally biased region" description="Polar residues" evidence="1">
    <location>
        <begin position="34"/>
        <end position="59"/>
    </location>
</feature>
<feature type="region of interest" description="Disordered" evidence="1">
    <location>
        <begin position="1"/>
        <end position="61"/>
    </location>
</feature>
<comment type="caution">
    <text evidence="2">The sequence shown here is derived from an EMBL/GenBank/DDBJ whole genome shotgun (WGS) entry which is preliminary data.</text>
</comment>
<evidence type="ECO:0000313" key="3">
    <source>
        <dbReference type="Proteomes" id="UP000625711"/>
    </source>
</evidence>
<evidence type="ECO:0000313" key="2">
    <source>
        <dbReference type="EMBL" id="KAF7287070.1"/>
    </source>
</evidence>
<protein>
    <submittedName>
        <fullName evidence="2">Uncharacterized protein</fullName>
    </submittedName>
</protein>
<keyword evidence="3" id="KW-1185">Reference proteome</keyword>
<proteinExistence type="predicted"/>